<name>A0A8H3IJ25_9LECA</name>
<protein>
    <recommendedName>
        <fullName evidence="5">Thaumatin-like protein</fullName>
    </recommendedName>
</protein>
<dbReference type="Proteomes" id="UP000664534">
    <property type="component" value="Unassembled WGS sequence"/>
</dbReference>
<organism evidence="3 4">
    <name type="scientific">Imshaugia aleurites</name>
    <dbReference type="NCBI Taxonomy" id="172621"/>
    <lineage>
        <taxon>Eukaryota</taxon>
        <taxon>Fungi</taxon>
        <taxon>Dikarya</taxon>
        <taxon>Ascomycota</taxon>
        <taxon>Pezizomycotina</taxon>
        <taxon>Lecanoromycetes</taxon>
        <taxon>OSLEUM clade</taxon>
        <taxon>Lecanoromycetidae</taxon>
        <taxon>Lecanorales</taxon>
        <taxon>Lecanorineae</taxon>
        <taxon>Parmeliaceae</taxon>
        <taxon>Imshaugia</taxon>
    </lineage>
</organism>
<accession>A0A8H3IJ25</accession>
<dbReference type="InterPro" id="IPR037176">
    <property type="entry name" value="Osmotin/thaumatin-like_sf"/>
</dbReference>
<keyword evidence="4" id="KW-1185">Reference proteome</keyword>
<feature type="signal peptide" evidence="2">
    <location>
        <begin position="1"/>
        <end position="20"/>
    </location>
</feature>
<proteinExistence type="predicted"/>
<feature type="region of interest" description="Disordered" evidence="1">
    <location>
        <begin position="242"/>
        <end position="274"/>
    </location>
</feature>
<reference evidence="3" key="1">
    <citation type="submission" date="2021-03" db="EMBL/GenBank/DDBJ databases">
        <authorList>
            <person name="Tagirdzhanova G."/>
        </authorList>
    </citation>
    <scope>NUCLEOTIDE SEQUENCE</scope>
</reference>
<dbReference type="EMBL" id="CAJPDT010000031">
    <property type="protein sequence ID" value="CAF9922720.1"/>
    <property type="molecule type" value="Genomic_DNA"/>
</dbReference>
<dbReference type="SUPFAM" id="SSF49870">
    <property type="entry name" value="Osmotin, thaumatin-like protein"/>
    <property type="match status" value="1"/>
</dbReference>
<dbReference type="AlphaFoldDB" id="A0A8H3IJ25"/>
<evidence type="ECO:0000313" key="3">
    <source>
        <dbReference type="EMBL" id="CAF9922720.1"/>
    </source>
</evidence>
<keyword evidence="2" id="KW-0732">Signal</keyword>
<evidence type="ECO:0000256" key="1">
    <source>
        <dbReference type="SAM" id="MobiDB-lite"/>
    </source>
</evidence>
<comment type="caution">
    <text evidence="3">The sequence shown here is derived from an EMBL/GenBank/DDBJ whole genome shotgun (WGS) entry which is preliminary data.</text>
</comment>
<feature type="chain" id="PRO_5034030446" description="Thaumatin-like protein" evidence="2">
    <location>
        <begin position="21"/>
        <end position="274"/>
    </location>
</feature>
<evidence type="ECO:0000256" key="2">
    <source>
        <dbReference type="SAM" id="SignalP"/>
    </source>
</evidence>
<evidence type="ECO:0000313" key="4">
    <source>
        <dbReference type="Proteomes" id="UP000664534"/>
    </source>
</evidence>
<dbReference type="OrthoDB" id="430315at2759"/>
<evidence type="ECO:0008006" key="5">
    <source>
        <dbReference type="Google" id="ProtNLM"/>
    </source>
</evidence>
<gene>
    <name evidence="3" type="ORF">IMSHALPRED_005744</name>
</gene>
<sequence length="274" mass="28115">MFTSTYIATWALALTTPVFADEPAMVARAPQAEATSAVLGTASGGALDPLATRPPDVAPKAALAGGADLTINVVNSFGVPLSIFYGSNAGAPTPVGNPGSGVLTSSTKVVFPSNWAGRITIGKTYDPLGSKIEASFVAPNYVPDVDISYVDGFSVPISCSCSGVAVTGCNILLFSDGHTCGHEGPGPICYNPEQDVPEGPAAPFFEPCAGAAYTYPYDNDANSYGQCNSGVINCCVGSKCPAPARQHGKRELSDVSKRRSRGRGGVEVLEASEE</sequence>